<feature type="chain" id="PRO_5047244995" description="Secreted protein" evidence="1">
    <location>
        <begin position="20"/>
        <end position="70"/>
    </location>
</feature>
<keyword evidence="3" id="KW-1185">Reference proteome</keyword>
<gene>
    <name evidence="2" type="ORF">B0J12DRAFT_654743</name>
</gene>
<dbReference type="EMBL" id="JAGTJR010000008">
    <property type="protein sequence ID" value="KAH7055510.1"/>
    <property type="molecule type" value="Genomic_DNA"/>
</dbReference>
<dbReference type="Proteomes" id="UP000774617">
    <property type="component" value="Unassembled WGS sequence"/>
</dbReference>
<evidence type="ECO:0000256" key="1">
    <source>
        <dbReference type="SAM" id="SignalP"/>
    </source>
</evidence>
<comment type="caution">
    <text evidence="2">The sequence shown here is derived from an EMBL/GenBank/DDBJ whole genome shotgun (WGS) entry which is preliminary data.</text>
</comment>
<evidence type="ECO:0000313" key="2">
    <source>
        <dbReference type="EMBL" id="KAH7055510.1"/>
    </source>
</evidence>
<sequence>MPRFVIIATRYFFFFCAVAQRERRGDKQPTYYFLAGRIRSQGGCMHGGWKMKRVLWMIILDPFWKMAVQS</sequence>
<keyword evidence="1" id="KW-0732">Signal</keyword>
<name>A0ABQ8GIZ4_9PEZI</name>
<organism evidence="2 3">
    <name type="scientific">Macrophomina phaseolina</name>
    <dbReference type="NCBI Taxonomy" id="35725"/>
    <lineage>
        <taxon>Eukaryota</taxon>
        <taxon>Fungi</taxon>
        <taxon>Dikarya</taxon>
        <taxon>Ascomycota</taxon>
        <taxon>Pezizomycotina</taxon>
        <taxon>Dothideomycetes</taxon>
        <taxon>Dothideomycetes incertae sedis</taxon>
        <taxon>Botryosphaeriales</taxon>
        <taxon>Botryosphaeriaceae</taxon>
        <taxon>Macrophomina</taxon>
    </lineage>
</organism>
<proteinExistence type="predicted"/>
<reference evidence="2 3" key="1">
    <citation type="journal article" date="2021" name="Nat. Commun.">
        <title>Genetic determinants of endophytism in the Arabidopsis root mycobiome.</title>
        <authorList>
            <person name="Mesny F."/>
            <person name="Miyauchi S."/>
            <person name="Thiergart T."/>
            <person name="Pickel B."/>
            <person name="Atanasova L."/>
            <person name="Karlsson M."/>
            <person name="Huettel B."/>
            <person name="Barry K.W."/>
            <person name="Haridas S."/>
            <person name="Chen C."/>
            <person name="Bauer D."/>
            <person name="Andreopoulos W."/>
            <person name="Pangilinan J."/>
            <person name="LaButti K."/>
            <person name="Riley R."/>
            <person name="Lipzen A."/>
            <person name="Clum A."/>
            <person name="Drula E."/>
            <person name="Henrissat B."/>
            <person name="Kohler A."/>
            <person name="Grigoriev I.V."/>
            <person name="Martin F.M."/>
            <person name="Hacquard S."/>
        </authorList>
    </citation>
    <scope>NUCLEOTIDE SEQUENCE [LARGE SCALE GENOMIC DNA]</scope>
    <source>
        <strain evidence="2 3">MPI-SDFR-AT-0080</strain>
    </source>
</reference>
<protein>
    <recommendedName>
        <fullName evidence="4">Secreted protein</fullName>
    </recommendedName>
</protein>
<evidence type="ECO:0000313" key="3">
    <source>
        <dbReference type="Proteomes" id="UP000774617"/>
    </source>
</evidence>
<accession>A0ABQ8GIZ4</accession>
<evidence type="ECO:0008006" key="4">
    <source>
        <dbReference type="Google" id="ProtNLM"/>
    </source>
</evidence>
<feature type="signal peptide" evidence="1">
    <location>
        <begin position="1"/>
        <end position="19"/>
    </location>
</feature>